<proteinExistence type="predicted"/>
<organism evidence="1 2">
    <name type="scientific">Cichorium intybus</name>
    <name type="common">Chicory</name>
    <dbReference type="NCBI Taxonomy" id="13427"/>
    <lineage>
        <taxon>Eukaryota</taxon>
        <taxon>Viridiplantae</taxon>
        <taxon>Streptophyta</taxon>
        <taxon>Embryophyta</taxon>
        <taxon>Tracheophyta</taxon>
        <taxon>Spermatophyta</taxon>
        <taxon>Magnoliopsida</taxon>
        <taxon>eudicotyledons</taxon>
        <taxon>Gunneridae</taxon>
        <taxon>Pentapetalae</taxon>
        <taxon>asterids</taxon>
        <taxon>campanulids</taxon>
        <taxon>Asterales</taxon>
        <taxon>Asteraceae</taxon>
        <taxon>Cichorioideae</taxon>
        <taxon>Cichorieae</taxon>
        <taxon>Cichoriinae</taxon>
        <taxon>Cichorium</taxon>
    </lineage>
</organism>
<gene>
    <name evidence="1" type="ORF">L2E82_44487</name>
</gene>
<keyword evidence="2" id="KW-1185">Reference proteome</keyword>
<protein>
    <submittedName>
        <fullName evidence="1">Uncharacterized protein</fullName>
    </submittedName>
</protein>
<dbReference type="EMBL" id="CM042016">
    <property type="protein sequence ID" value="KAI3699880.1"/>
    <property type="molecule type" value="Genomic_DNA"/>
</dbReference>
<name>A0ACB8ZUS9_CICIN</name>
<reference evidence="1 2" key="2">
    <citation type="journal article" date="2022" name="Mol. Ecol. Resour.">
        <title>The genomes of chicory, endive, great burdock and yacon provide insights into Asteraceae paleo-polyploidization history and plant inulin production.</title>
        <authorList>
            <person name="Fan W."/>
            <person name="Wang S."/>
            <person name="Wang H."/>
            <person name="Wang A."/>
            <person name="Jiang F."/>
            <person name="Liu H."/>
            <person name="Zhao H."/>
            <person name="Xu D."/>
            <person name="Zhang Y."/>
        </authorList>
    </citation>
    <scope>NUCLEOTIDE SEQUENCE [LARGE SCALE GENOMIC DNA]</scope>
    <source>
        <strain evidence="2">cv. Punajuju</strain>
        <tissue evidence="1">Leaves</tissue>
    </source>
</reference>
<comment type="caution">
    <text evidence="1">The sequence shown here is derived from an EMBL/GenBank/DDBJ whole genome shotgun (WGS) entry which is preliminary data.</text>
</comment>
<evidence type="ECO:0000313" key="1">
    <source>
        <dbReference type="EMBL" id="KAI3699880.1"/>
    </source>
</evidence>
<evidence type="ECO:0000313" key="2">
    <source>
        <dbReference type="Proteomes" id="UP001055811"/>
    </source>
</evidence>
<dbReference type="Proteomes" id="UP001055811">
    <property type="component" value="Linkage Group LG08"/>
</dbReference>
<sequence>MAPEYALWGFLTYKADVYSFGVLALEIVVGKNNIRYRPNEDCFCLLDWAVIQKQKGNLIDLVDPRLGFEFNKKEALRMLEIALLCTNESPTLRPVMSEVVNMLEGRTKIEEPNMDVITSIDDVTFPTLGGKFTEMQAHDFDETDISINLASSSSNDHYSDTQIYEKC</sequence>
<reference evidence="2" key="1">
    <citation type="journal article" date="2022" name="Mol. Ecol. Resour.">
        <title>The genomes of chicory, endive, great burdock and yacon provide insights into Asteraceae palaeo-polyploidization history and plant inulin production.</title>
        <authorList>
            <person name="Fan W."/>
            <person name="Wang S."/>
            <person name="Wang H."/>
            <person name="Wang A."/>
            <person name="Jiang F."/>
            <person name="Liu H."/>
            <person name="Zhao H."/>
            <person name="Xu D."/>
            <person name="Zhang Y."/>
        </authorList>
    </citation>
    <scope>NUCLEOTIDE SEQUENCE [LARGE SCALE GENOMIC DNA]</scope>
    <source>
        <strain evidence="2">cv. Punajuju</strain>
    </source>
</reference>
<accession>A0ACB8ZUS9</accession>